<accession>A0ABN6L4B5</accession>
<dbReference type="Proteomes" id="UP001354989">
    <property type="component" value="Chromosome"/>
</dbReference>
<proteinExistence type="predicted"/>
<dbReference type="EMBL" id="AP025292">
    <property type="protein sequence ID" value="BDC97899.1"/>
    <property type="molecule type" value="Genomic_DNA"/>
</dbReference>
<evidence type="ECO:0000313" key="1">
    <source>
        <dbReference type="EMBL" id="BDC97899.1"/>
    </source>
</evidence>
<protein>
    <submittedName>
        <fullName evidence="1">Uncharacterized protein</fullName>
    </submittedName>
</protein>
<reference evidence="1 2" key="1">
    <citation type="submission" date="2021-12" db="EMBL/GenBank/DDBJ databases">
        <title>Genome sequencing of bacteria with rrn-lacking chromosome and rrn-plasmid.</title>
        <authorList>
            <person name="Anda M."/>
            <person name="Iwasaki W."/>
        </authorList>
    </citation>
    <scope>NUCLEOTIDE SEQUENCE [LARGE SCALE GENOMIC DNA]</scope>
    <source>
        <strain evidence="1 2">NBRC 101262</strain>
    </source>
</reference>
<name>A0ABN6L4B5_9BACT</name>
<organism evidence="1 2">
    <name type="scientific">Persicobacter psychrovividus</name>
    <dbReference type="NCBI Taxonomy" id="387638"/>
    <lineage>
        <taxon>Bacteria</taxon>
        <taxon>Pseudomonadati</taxon>
        <taxon>Bacteroidota</taxon>
        <taxon>Cytophagia</taxon>
        <taxon>Cytophagales</taxon>
        <taxon>Persicobacteraceae</taxon>
        <taxon>Persicobacter</taxon>
    </lineage>
</organism>
<keyword evidence="2" id="KW-1185">Reference proteome</keyword>
<gene>
    <name evidence="1" type="ORF">PEPS_01800</name>
</gene>
<sequence>MGILIAILAYTYGAVPVNSPYIRFCVQWGNAPASMDQQVKCYPSVFGDQTCDFTHFIPAPSTKAKTCTKEIVIVKALDQHILKLFKFIPQQTYAVIKHTAVLKELYHFLGENSLSPPPRF</sequence>
<evidence type="ECO:0000313" key="2">
    <source>
        <dbReference type="Proteomes" id="UP001354989"/>
    </source>
</evidence>